<dbReference type="AlphaFoldDB" id="A0A5B8LKM4"/>
<name>A0A5B8LKM4_9SPHN</name>
<gene>
    <name evidence="1" type="ORF">FPZ24_13025</name>
</gene>
<evidence type="ECO:0000313" key="1">
    <source>
        <dbReference type="EMBL" id="QDZ08285.1"/>
    </source>
</evidence>
<dbReference type="EMBL" id="CP042306">
    <property type="protein sequence ID" value="QDZ08285.1"/>
    <property type="molecule type" value="Genomic_DNA"/>
</dbReference>
<evidence type="ECO:0000313" key="2">
    <source>
        <dbReference type="Proteomes" id="UP000315673"/>
    </source>
</evidence>
<protein>
    <submittedName>
        <fullName evidence="1">Uncharacterized protein</fullName>
    </submittedName>
</protein>
<dbReference type="KEGG" id="spai:FPZ24_13025"/>
<sequence>MDDTQPKHRLLWALAILGASGLWAVQPASHWSAAIQISSVRIAFSFQRDTVRFRTFVSGNGHSLATGSDDK</sequence>
<reference evidence="1 2" key="1">
    <citation type="submission" date="2019-07" db="EMBL/GenBank/DDBJ databases">
        <title>Full genome sequence of Sphingomonas sp. 4R-6-7(HKS19).</title>
        <authorList>
            <person name="Im W.-T."/>
        </authorList>
    </citation>
    <scope>NUCLEOTIDE SEQUENCE [LARGE SCALE GENOMIC DNA]</scope>
    <source>
        <strain evidence="1 2">HKS19</strain>
    </source>
</reference>
<organism evidence="1 2">
    <name type="scientific">Sphingomonas panacisoli</name>
    <dbReference type="NCBI Taxonomy" id="1813879"/>
    <lineage>
        <taxon>Bacteria</taxon>
        <taxon>Pseudomonadati</taxon>
        <taxon>Pseudomonadota</taxon>
        <taxon>Alphaproteobacteria</taxon>
        <taxon>Sphingomonadales</taxon>
        <taxon>Sphingomonadaceae</taxon>
        <taxon>Sphingomonas</taxon>
    </lineage>
</organism>
<proteinExistence type="predicted"/>
<dbReference type="Proteomes" id="UP000315673">
    <property type="component" value="Chromosome"/>
</dbReference>
<keyword evidence="2" id="KW-1185">Reference proteome</keyword>
<dbReference type="OrthoDB" id="7571610at2"/>
<accession>A0A5B8LKM4</accession>
<dbReference type="RefSeq" id="WP_146572656.1">
    <property type="nucleotide sequence ID" value="NZ_CP042306.1"/>
</dbReference>